<dbReference type="AlphaFoldDB" id="Q13JG0"/>
<dbReference type="STRING" id="266265.Bxe_B0160"/>
<dbReference type="Pfam" id="PF10675">
    <property type="entry name" value="DUF2489"/>
    <property type="match status" value="1"/>
</dbReference>
<gene>
    <name evidence="2" type="ORF">Bxe_B0160</name>
</gene>
<proteinExistence type="predicted"/>
<evidence type="ECO:0000313" key="2">
    <source>
        <dbReference type="EMBL" id="ABE35779.1"/>
    </source>
</evidence>
<keyword evidence="3" id="KW-1185">Reference proteome</keyword>
<reference evidence="2 3" key="1">
    <citation type="journal article" date="2006" name="Proc. Natl. Acad. Sci. U.S.A.">
        <title>Burkholderia xenovorans LB400 harbors a multi-replicon, 9.73-Mbp genome shaped for versatility.</title>
        <authorList>
            <person name="Chain P.S."/>
            <person name="Denef V.J."/>
            <person name="Konstantinidis K.T."/>
            <person name="Vergez L.M."/>
            <person name="Agullo L."/>
            <person name="Reyes V.L."/>
            <person name="Hauser L."/>
            <person name="Cordova M."/>
            <person name="Gomez L."/>
            <person name="Gonzalez M."/>
            <person name="Land M."/>
            <person name="Lao V."/>
            <person name="Larimer F."/>
            <person name="LiPuma J.J."/>
            <person name="Mahenthiralingam E."/>
            <person name="Malfatti S.A."/>
            <person name="Marx C.J."/>
            <person name="Parnell J.J."/>
            <person name="Ramette A."/>
            <person name="Richardson P."/>
            <person name="Seeger M."/>
            <person name="Smith D."/>
            <person name="Spilker T."/>
            <person name="Sul W.J."/>
            <person name="Tsoi T.V."/>
            <person name="Ulrich L.E."/>
            <person name="Zhulin I.B."/>
            <person name="Tiedje J.M."/>
        </authorList>
    </citation>
    <scope>NUCLEOTIDE SEQUENCE [LARGE SCALE GENOMIC DNA]</scope>
    <source>
        <strain evidence="2 3">LB400</strain>
    </source>
</reference>
<feature type="domain" description="DUF2489" evidence="1">
    <location>
        <begin position="8"/>
        <end position="99"/>
    </location>
</feature>
<dbReference type="InterPro" id="IPR019617">
    <property type="entry name" value="DUF2489"/>
</dbReference>
<evidence type="ECO:0000313" key="3">
    <source>
        <dbReference type="Proteomes" id="UP000001817"/>
    </source>
</evidence>
<dbReference type="RefSeq" id="WP_011493048.1">
    <property type="nucleotide sequence ID" value="NC_007952.1"/>
</dbReference>
<protein>
    <recommendedName>
        <fullName evidence="1">DUF2489 domain-containing protein</fullName>
    </recommendedName>
</protein>
<dbReference type="eggNOG" id="ENOG5032P84">
    <property type="taxonomic scope" value="Bacteria"/>
</dbReference>
<dbReference type="Proteomes" id="UP000001817">
    <property type="component" value="Chromosome 2"/>
</dbReference>
<organism evidence="2 3">
    <name type="scientific">Paraburkholderia xenovorans (strain LB400)</name>
    <dbReference type="NCBI Taxonomy" id="266265"/>
    <lineage>
        <taxon>Bacteria</taxon>
        <taxon>Pseudomonadati</taxon>
        <taxon>Pseudomonadota</taxon>
        <taxon>Betaproteobacteria</taxon>
        <taxon>Burkholderiales</taxon>
        <taxon>Burkholderiaceae</taxon>
        <taxon>Paraburkholderia</taxon>
    </lineage>
</organism>
<dbReference type="KEGG" id="bxe:Bxe_B0160"/>
<accession>Q13JG0</accession>
<evidence type="ECO:0000259" key="1">
    <source>
        <dbReference type="Pfam" id="PF10675"/>
    </source>
</evidence>
<sequence>MMNESESLMRSQLVSLAQAMLNGKLPFLEGAVQVLAIKSRLSGVADRDSDFDAFVAIQSETDHLPLEAQRPLWSPTALAELEPELRRAEEWAKSFAPSACWNLIARFNTSG</sequence>
<name>Q13JG0_PARXL</name>
<dbReference type="EMBL" id="CP000271">
    <property type="protein sequence ID" value="ABE35779.1"/>
    <property type="molecule type" value="Genomic_DNA"/>
</dbReference>